<evidence type="ECO:0000256" key="1">
    <source>
        <dbReference type="ARBA" id="ARBA00022603"/>
    </source>
</evidence>
<dbReference type="GO" id="GO:0030488">
    <property type="term" value="P:tRNA methylation"/>
    <property type="evidence" value="ECO:0007669"/>
    <property type="project" value="TreeGrafter"/>
</dbReference>
<dbReference type="InterPro" id="IPR013216">
    <property type="entry name" value="Methyltransf_11"/>
</dbReference>
<dbReference type="GO" id="GO:0002098">
    <property type="term" value="P:tRNA wobble uridine modification"/>
    <property type="evidence" value="ECO:0007669"/>
    <property type="project" value="TreeGrafter"/>
</dbReference>
<dbReference type="GeneID" id="14921283"/>
<evidence type="ECO:0000256" key="3">
    <source>
        <dbReference type="SAM" id="MobiDB-lite"/>
    </source>
</evidence>
<dbReference type="GO" id="GO:0106335">
    <property type="term" value="F:tRNA (5-carboxymethyluridine(34)-5-O)-methyltransferase activity"/>
    <property type="evidence" value="ECO:0007669"/>
    <property type="project" value="TreeGrafter"/>
</dbReference>
<dbReference type="OrthoDB" id="271595at2759"/>
<dbReference type="CDD" id="cd02440">
    <property type="entry name" value="AdoMet_MTases"/>
    <property type="match status" value="1"/>
</dbReference>
<accession>L8H5B7</accession>
<dbReference type="PANTHER" id="PTHR13069:SF21">
    <property type="entry name" value="ALKYLATED DNA REPAIR PROTEIN ALKB HOMOLOG 8"/>
    <property type="match status" value="1"/>
</dbReference>
<feature type="domain" description="Methyltransferase type 11" evidence="4">
    <location>
        <begin position="66"/>
        <end position="155"/>
    </location>
</feature>
<feature type="region of interest" description="Disordered" evidence="3">
    <location>
        <begin position="1"/>
        <end position="23"/>
    </location>
</feature>
<dbReference type="GO" id="GO:0008757">
    <property type="term" value="F:S-adenosylmethionine-dependent methyltransferase activity"/>
    <property type="evidence" value="ECO:0007669"/>
    <property type="project" value="InterPro"/>
</dbReference>
<keyword evidence="2 5" id="KW-0808">Transferase</keyword>
<keyword evidence="6" id="KW-1185">Reference proteome</keyword>
<dbReference type="PANTHER" id="PTHR13069">
    <property type="entry name" value="ALKYLATED DNA REPAIR PROTEIN ALKB HOMOLOG 8"/>
    <property type="match status" value="1"/>
</dbReference>
<dbReference type="GO" id="GO:0005737">
    <property type="term" value="C:cytoplasm"/>
    <property type="evidence" value="ECO:0007669"/>
    <property type="project" value="TreeGrafter"/>
</dbReference>
<keyword evidence="1 5" id="KW-0489">Methyltransferase</keyword>
<name>L8H5B7_ACACF</name>
<dbReference type="EMBL" id="KB007917">
    <property type="protein sequence ID" value="ELR20427.1"/>
    <property type="molecule type" value="Genomic_DNA"/>
</dbReference>
<feature type="compositionally biased region" description="Basic and acidic residues" evidence="3">
    <location>
        <begin position="1"/>
        <end position="13"/>
    </location>
</feature>
<protein>
    <submittedName>
        <fullName evidence="5">Methyltransferase domain containing protein</fullName>
    </submittedName>
</protein>
<evidence type="ECO:0000313" key="6">
    <source>
        <dbReference type="Proteomes" id="UP000011083"/>
    </source>
</evidence>
<evidence type="ECO:0000259" key="4">
    <source>
        <dbReference type="Pfam" id="PF08241"/>
    </source>
</evidence>
<feature type="region of interest" description="Disordered" evidence="3">
    <location>
        <begin position="212"/>
        <end position="284"/>
    </location>
</feature>
<sequence>MEKTELDRAHPEATLEQQSSPGALEQKHVHAVYDQIATHFSSTRYKPWPLVEKFLKVLPEGTLLADVGCGNGKYLHVNPLCYPVGSDRSGELIAICRERGFESLVADNLNLPYRTSCFEAVISIAVIHHMSNDERRIQAIRELARILRPGGVMLITVWAFEQARPPHYAALSNSPDSLSGPRSWTYPVQKNKKYTEQDVFVPWHLQKKFVKGQEGAAVQEEPKKPKKKKKTRKQRAKEELERKQRGESVNGGDENSQHADEDKPKQQQPAEAEESTPTDHRQAGDSAQVFHRYYHLFVKGELERIVQAAGGLRIVESAYDHENWE</sequence>
<dbReference type="GO" id="GO:0005634">
    <property type="term" value="C:nucleus"/>
    <property type="evidence" value="ECO:0007669"/>
    <property type="project" value="TreeGrafter"/>
</dbReference>
<dbReference type="STRING" id="1257118.L8H5B7"/>
<dbReference type="SUPFAM" id="SSF53335">
    <property type="entry name" value="S-adenosyl-L-methionine-dependent methyltransferases"/>
    <property type="match status" value="1"/>
</dbReference>
<dbReference type="GO" id="GO:0000049">
    <property type="term" value="F:tRNA binding"/>
    <property type="evidence" value="ECO:0007669"/>
    <property type="project" value="TreeGrafter"/>
</dbReference>
<feature type="compositionally biased region" description="Basic and acidic residues" evidence="3">
    <location>
        <begin position="255"/>
        <end position="265"/>
    </location>
</feature>
<dbReference type="InterPro" id="IPR051422">
    <property type="entry name" value="AlkB_tRNA_MeTrf/Diox"/>
</dbReference>
<dbReference type="Gene3D" id="3.40.50.150">
    <property type="entry name" value="Vaccinia Virus protein VP39"/>
    <property type="match status" value="1"/>
</dbReference>
<dbReference type="RefSeq" id="XP_004367452.1">
    <property type="nucleotide sequence ID" value="XM_004367395.1"/>
</dbReference>
<organism evidence="5 6">
    <name type="scientific">Acanthamoeba castellanii (strain ATCC 30010 / Neff)</name>
    <dbReference type="NCBI Taxonomy" id="1257118"/>
    <lineage>
        <taxon>Eukaryota</taxon>
        <taxon>Amoebozoa</taxon>
        <taxon>Discosea</taxon>
        <taxon>Longamoebia</taxon>
        <taxon>Centramoebida</taxon>
        <taxon>Acanthamoebidae</taxon>
        <taxon>Acanthamoeba</taxon>
    </lineage>
</organism>
<dbReference type="Pfam" id="PF08241">
    <property type="entry name" value="Methyltransf_11"/>
    <property type="match status" value="1"/>
</dbReference>
<proteinExistence type="predicted"/>
<feature type="compositionally biased region" description="Basic residues" evidence="3">
    <location>
        <begin position="224"/>
        <end position="235"/>
    </location>
</feature>
<dbReference type="AlphaFoldDB" id="L8H5B7"/>
<evidence type="ECO:0000256" key="2">
    <source>
        <dbReference type="ARBA" id="ARBA00022679"/>
    </source>
</evidence>
<gene>
    <name evidence="5" type="ORF">ACA1_194990</name>
</gene>
<reference evidence="5 6" key="1">
    <citation type="journal article" date="2013" name="Genome Biol.">
        <title>Genome of Acanthamoeba castellanii highlights extensive lateral gene transfer and early evolution of tyrosine kinase signaling.</title>
        <authorList>
            <person name="Clarke M."/>
            <person name="Lohan A.J."/>
            <person name="Liu B."/>
            <person name="Lagkouvardos I."/>
            <person name="Roy S."/>
            <person name="Zafar N."/>
            <person name="Bertelli C."/>
            <person name="Schilde C."/>
            <person name="Kianianmomeni A."/>
            <person name="Burglin T.R."/>
            <person name="Frech C."/>
            <person name="Turcotte B."/>
            <person name="Kopec K.O."/>
            <person name="Synnott J.M."/>
            <person name="Choo C."/>
            <person name="Paponov I."/>
            <person name="Finkler A."/>
            <person name="Soon Heng Tan C."/>
            <person name="Hutchins A.P."/>
            <person name="Weinmeier T."/>
            <person name="Rattei T."/>
            <person name="Chu J.S."/>
            <person name="Gimenez G."/>
            <person name="Irimia M."/>
            <person name="Rigden D.J."/>
            <person name="Fitzpatrick D.A."/>
            <person name="Lorenzo-Morales J."/>
            <person name="Bateman A."/>
            <person name="Chiu C.H."/>
            <person name="Tang P."/>
            <person name="Hegemann P."/>
            <person name="Fromm H."/>
            <person name="Raoult D."/>
            <person name="Greub G."/>
            <person name="Miranda-Saavedra D."/>
            <person name="Chen N."/>
            <person name="Nash P."/>
            <person name="Ginger M.L."/>
            <person name="Horn M."/>
            <person name="Schaap P."/>
            <person name="Caler L."/>
            <person name="Loftus B."/>
        </authorList>
    </citation>
    <scope>NUCLEOTIDE SEQUENCE [LARGE SCALE GENOMIC DNA]</scope>
    <source>
        <strain evidence="5 6">Neff</strain>
    </source>
</reference>
<dbReference type="Proteomes" id="UP000011083">
    <property type="component" value="Unassembled WGS sequence"/>
</dbReference>
<dbReference type="KEGG" id="acan:ACA1_194990"/>
<feature type="compositionally biased region" description="Basic and acidic residues" evidence="3">
    <location>
        <begin position="236"/>
        <end position="246"/>
    </location>
</feature>
<dbReference type="InterPro" id="IPR029063">
    <property type="entry name" value="SAM-dependent_MTases_sf"/>
</dbReference>
<dbReference type="OMA" id="SCYFIGC"/>
<dbReference type="VEuPathDB" id="AmoebaDB:ACA1_194990"/>
<evidence type="ECO:0000313" key="5">
    <source>
        <dbReference type="EMBL" id="ELR20427.1"/>
    </source>
</evidence>